<keyword evidence="1" id="KW-0479">Metal-binding</keyword>
<dbReference type="PANTHER" id="PTHR15710">
    <property type="entry name" value="E3 UBIQUITIN-PROTEIN LIGASE PRAJA"/>
    <property type="match status" value="1"/>
</dbReference>
<dbReference type="InterPro" id="IPR013083">
    <property type="entry name" value="Znf_RING/FYVE/PHD"/>
</dbReference>
<feature type="region of interest" description="Disordered" evidence="5">
    <location>
        <begin position="92"/>
        <end position="154"/>
    </location>
</feature>
<feature type="compositionally biased region" description="Basic and acidic residues" evidence="5">
    <location>
        <begin position="395"/>
        <end position="408"/>
    </location>
</feature>
<evidence type="ECO:0000256" key="3">
    <source>
        <dbReference type="ARBA" id="ARBA00022833"/>
    </source>
</evidence>
<feature type="region of interest" description="Disordered" evidence="5">
    <location>
        <begin position="1"/>
        <end position="76"/>
    </location>
</feature>
<feature type="compositionally biased region" description="Polar residues" evidence="5">
    <location>
        <begin position="473"/>
        <end position="489"/>
    </location>
</feature>
<dbReference type="PROSITE" id="PS50089">
    <property type="entry name" value="ZF_RING_2"/>
    <property type="match status" value="1"/>
</dbReference>
<evidence type="ECO:0000313" key="8">
    <source>
        <dbReference type="Proteomes" id="UP000521872"/>
    </source>
</evidence>
<accession>A0A8H4QX34</accession>
<feature type="compositionally biased region" description="Low complexity" evidence="5">
    <location>
        <begin position="136"/>
        <end position="147"/>
    </location>
</feature>
<evidence type="ECO:0000256" key="4">
    <source>
        <dbReference type="PROSITE-ProRule" id="PRU00175"/>
    </source>
</evidence>
<feature type="region of interest" description="Disordered" evidence="5">
    <location>
        <begin position="393"/>
        <end position="431"/>
    </location>
</feature>
<dbReference type="Proteomes" id="UP000521872">
    <property type="component" value="Unassembled WGS sequence"/>
</dbReference>
<feature type="region of interest" description="Disordered" evidence="5">
    <location>
        <begin position="608"/>
        <end position="702"/>
    </location>
</feature>
<feature type="region of interest" description="Disordered" evidence="5">
    <location>
        <begin position="193"/>
        <end position="245"/>
    </location>
</feature>
<dbReference type="SUPFAM" id="SSF57850">
    <property type="entry name" value="RING/U-box"/>
    <property type="match status" value="1"/>
</dbReference>
<evidence type="ECO:0000256" key="5">
    <source>
        <dbReference type="SAM" id="MobiDB-lite"/>
    </source>
</evidence>
<evidence type="ECO:0000313" key="7">
    <source>
        <dbReference type="EMBL" id="KAF4617902.1"/>
    </source>
</evidence>
<dbReference type="SMART" id="SM00184">
    <property type="entry name" value="RING"/>
    <property type="match status" value="2"/>
</dbReference>
<dbReference type="EMBL" id="JAACJL010000030">
    <property type="protein sequence ID" value="KAF4617902.1"/>
    <property type="molecule type" value="Genomic_DNA"/>
</dbReference>
<feature type="compositionally biased region" description="Polar residues" evidence="5">
    <location>
        <begin position="1"/>
        <end position="50"/>
    </location>
</feature>
<feature type="compositionally biased region" description="Low complexity" evidence="5">
    <location>
        <begin position="556"/>
        <end position="568"/>
    </location>
</feature>
<feature type="region of interest" description="Disordered" evidence="5">
    <location>
        <begin position="469"/>
        <end position="519"/>
    </location>
</feature>
<keyword evidence="2 4" id="KW-0863">Zinc-finger</keyword>
<feature type="domain" description="RING-type" evidence="6">
    <location>
        <begin position="380"/>
        <end position="465"/>
    </location>
</feature>
<feature type="region of interest" description="Disordered" evidence="5">
    <location>
        <begin position="270"/>
        <end position="290"/>
    </location>
</feature>
<dbReference type="InterPro" id="IPR001841">
    <property type="entry name" value="Znf_RING"/>
</dbReference>
<evidence type="ECO:0000259" key="6">
    <source>
        <dbReference type="PROSITE" id="PS50089"/>
    </source>
</evidence>
<keyword evidence="3" id="KW-0862">Zinc</keyword>
<name>A0A8H4QX34_9AGAR</name>
<gene>
    <name evidence="7" type="ORF">D9613_006251</name>
</gene>
<dbReference type="GO" id="GO:0008270">
    <property type="term" value="F:zinc ion binding"/>
    <property type="evidence" value="ECO:0007669"/>
    <property type="project" value="UniProtKB-KW"/>
</dbReference>
<proteinExistence type="predicted"/>
<feature type="compositionally biased region" description="Polar residues" evidence="5">
    <location>
        <begin position="507"/>
        <end position="519"/>
    </location>
</feature>
<dbReference type="Pfam" id="PF13639">
    <property type="entry name" value="zf-RING_2"/>
    <property type="match status" value="1"/>
</dbReference>
<reference evidence="7 8" key="1">
    <citation type="submission" date="2019-12" db="EMBL/GenBank/DDBJ databases">
        <authorList>
            <person name="Floudas D."/>
            <person name="Bentzer J."/>
            <person name="Ahren D."/>
            <person name="Johansson T."/>
            <person name="Persson P."/>
            <person name="Tunlid A."/>
        </authorList>
    </citation>
    <scope>NUCLEOTIDE SEQUENCE [LARGE SCALE GENOMIC DNA]</scope>
    <source>
        <strain evidence="7 8">CBS 102.39</strain>
    </source>
</reference>
<feature type="compositionally biased region" description="Low complexity" evidence="5">
    <location>
        <begin position="646"/>
        <end position="666"/>
    </location>
</feature>
<feature type="compositionally biased region" description="Pro residues" evidence="5">
    <location>
        <begin position="218"/>
        <end position="235"/>
    </location>
</feature>
<sequence>MDSSNTPNHFTSDAGSHQPQTPQQQRIESQTMTPTAISAESQAQQPQTQDVEMHIDGYDTMPGLESLSPSPNHTHEVEMMVFHNEPVPSAFTSYRSLSSLPPRTSSRRPRVEDDEDDERDRRHPSERVSTPSSPDSTAAGPSQASAAPPTPSQSLRERLLSALPRSHFRPIPTNNNSPATTLFQSLFFGNPINATGNQTTRQQANNDPSNGANASPAPTDPINPPQQPQPQPQQPPNAGLPRLPPFMAGNGIIDIQIGAEVVIDLLQHDPVEGPRTADGQPPVPPQGDQARTGIFDELLRSINQMLPGADVDVGGLPTIFDLANLFEFRNLQEKEDPERAKKLVDGLEVVPVGLVRRLERVGGAAGPAGEELMNGGDAGCAICWDKLLDGDGEGFGEKKEDDEHKDPGETEAEASSDDKDTSPSSSADESNYPKIVSLPCAHVFHADCLIPWFSRPKHTTCPTCRFNIDPDNLTYNPPQSQTRPTTARGVNTAAPTEGDQPNVPEAEQTTNNAEDAPQLNSNTVTGAAAANLPPTLGAAFRAWLQRYNDTAVFPPAQADQQPQSQQQPNTWNAPATEPNPASPSDAPTQPRFRPPRISVSIIPIVLPPLGQGVPRPPAFGPGPAPPQQTANAQDSRGPPSAPQAEGGSATASTSAGTPPLPTAAAGNEASGSDRAQGPLPQQTAAAATDGTPPRLPLPRPPMIHAIPMNPPPAIHMFGDLFRGPRRPPPPKGPWVLPPAPGPTLRQRIERREREAGLRCHDVSCGIGPSDEDPFGTGASDVADATALMKQLSIKSKEDGKSELCMHRFHSPCLVSAERVALKGADAIVEGGNVEVSCPVCRHVGCVSKEEWDEGVVALS</sequence>
<feature type="compositionally biased region" description="Pro residues" evidence="5">
    <location>
        <begin position="614"/>
        <end position="626"/>
    </location>
</feature>
<organism evidence="7 8">
    <name type="scientific">Agrocybe pediades</name>
    <dbReference type="NCBI Taxonomy" id="84607"/>
    <lineage>
        <taxon>Eukaryota</taxon>
        <taxon>Fungi</taxon>
        <taxon>Dikarya</taxon>
        <taxon>Basidiomycota</taxon>
        <taxon>Agaricomycotina</taxon>
        <taxon>Agaricomycetes</taxon>
        <taxon>Agaricomycetidae</taxon>
        <taxon>Agaricales</taxon>
        <taxon>Agaricineae</taxon>
        <taxon>Strophariaceae</taxon>
        <taxon>Agrocybe</taxon>
    </lineage>
</organism>
<dbReference type="Gene3D" id="3.30.40.10">
    <property type="entry name" value="Zinc/RING finger domain, C3HC4 (zinc finger)"/>
    <property type="match status" value="1"/>
</dbReference>
<comment type="caution">
    <text evidence="7">The sequence shown here is derived from an EMBL/GenBank/DDBJ whole genome shotgun (WGS) entry which is preliminary data.</text>
</comment>
<evidence type="ECO:0000256" key="1">
    <source>
        <dbReference type="ARBA" id="ARBA00022723"/>
    </source>
</evidence>
<dbReference type="AlphaFoldDB" id="A0A8H4QX34"/>
<evidence type="ECO:0000256" key="2">
    <source>
        <dbReference type="ARBA" id="ARBA00022771"/>
    </source>
</evidence>
<feature type="compositionally biased region" description="Low complexity" evidence="5">
    <location>
        <begin position="92"/>
        <end position="104"/>
    </location>
</feature>
<protein>
    <recommendedName>
        <fullName evidence="6">RING-type domain-containing protein</fullName>
    </recommendedName>
</protein>
<feature type="region of interest" description="Disordered" evidence="5">
    <location>
        <begin position="556"/>
        <end position="594"/>
    </location>
</feature>
<feature type="compositionally biased region" description="Polar residues" evidence="5">
    <location>
        <begin position="193"/>
        <end position="213"/>
    </location>
</feature>
<keyword evidence="8" id="KW-1185">Reference proteome</keyword>